<feature type="region of interest" description="Disordered" evidence="1">
    <location>
        <begin position="270"/>
        <end position="293"/>
    </location>
</feature>
<evidence type="ECO:0000256" key="2">
    <source>
        <dbReference type="SAM" id="Phobius"/>
    </source>
</evidence>
<dbReference type="Proteomes" id="UP000887574">
    <property type="component" value="Unplaced"/>
</dbReference>
<dbReference type="AlphaFoldDB" id="A0A915DGY3"/>
<keyword evidence="3" id="KW-1185">Reference proteome</keyword>
<protein>
    <submittedName>
        <fullName evidence="4">Uncharacterized protein</fullName>
    </submittedName>
</protein>
<keyword evidence="2" id="KW-0472">Membrane</keyword>
<name>A0A915DGY3_9BILA</name>
<organism evidence="3 4">
    <name type="scientific">Ditylenchus dipsaci</name>
    <dbReference type="NCBI Taxonomy" id="166011"/>
    <lineage>
        <taxon>Eukaryota</taxon>
        <taxon>Metazoa</taxon>
        <taxon>Ecdysozoa</taxon>
        <taxon>Nematoda</taxon>
        <taxon>Chromadorea</taxon>
        <taxon>Rhabditida</taxon>
        <taxon>Tylenchina</taxon>
        <taxon>Tylenchomorpha</taxon>
        <taxon>Sphaerularioidea</taxon>
        <taxon>Anguinidae</taxon>
        <taxon>Anguininae</taxon>
        <taxon>Ditylenchus</taxon>
    </lineage>
</organism>
<proteinExistence type="predicted"/>
<feature type="transmembrane region" description="Helical" evidence="2">
    <location>
        <begin position="96"/>
        <end position="121"/>
    </location>
</feature>
<evidence type="ECO:0000256" key="1">
    <source>
        <dbReference type="SAM" id="MobiDB-lite"/>
    </source>
</evidence>
<keyword evidence="2" id="KW-1133">Transmembrane helix</keyword>
<evidence type="ECO:0000313" key="4">
    <source>
        <dbReference type="WBParaSite" id="jg19412"/>
    </source>
</evidence>
<accession>A0A915DGY3</accession>
<sequence>MAARNIVISFQGKRIDVVGQATWTGRELTTHALKELKTIPSGSYVSIQRVRNRQEQRISKKSSNFIHEGDTFNIIVQINPTKTALRKWVYTTAGEVFPYLTTMTVMCVLSLYMVAILVGWYKFNGCFKSKVQFLPIYDQTFHANRNVHLVLGGKKVPQSFAVLFAFLSPKQDSLGNWAQDLFSCLALGLLFALTEKEDYIQELPSFILFLSTFTCSQLASCWSYRDMKQSVGSNEMPDEEGDVDEYEHVVFLIFFSCLITAFVNGSPTERAETFTEGPSPQKRMKPSTGEEQEKMKSLKELGITGSFFDNYFNYDTKKCEICRVPAEIDARPAMSFVIFNATT</sequence>
<dbReference type="WBParaSite" id="jg19412">
    <property type="protein sequence ID" value="jg19412"/>
    <property type="gene ID" value="jg19412"/>
</dbReference>
<keyword evidence="2" id="KW-0812">Transmembrane</keyword>
<reference evidence="4" key="1">
    <citation type="submission" date="2022-11" db="UniProtKB">
        <authorList>
            <consortium name="WormBaseParasite"/>
        </authorList>
    </citation>
    <scope>IDENTIFICATION</scope>
</reference>
<evidence type="ECO:0000313" key="3">
    <source>
        <dbReference type="Proteomes" id="UP000887574"/>
    </source>
</evidence>